<proteinExistence type="predicted"/>
<organism evidence="2 3">
    <name type="scientific">Uliginosibacterium silvisoli</name>
    <dbReference type="NCBI Taxonomy" id="3114758"/>
    <lineage>
        <taxon>Bacteria</taxon>
        <taxon>Pseudomonadati</taxon>
        <taxon>Pseudomonadota</taxon>
        <taxon>Betaproteobacteria</taxon>
        <taxon>Rhodocyclales</taxon>
        <taxon>Zoogloeaceae</taxon>
        <taxon>Uliginosibacterium</taxon>
    </lineage>
</organism>
<evidence type="ECO:0000313" key="2">
    <source>
        <dbReference type="EMBL" id="MEC5385571.1"/>
    </source>
</evidence>
<gene>
    <name evidence="2" type="ORF">VVD49_07535</name>
</gene>
<dbReference type="Proteomes" id="UP001331561">
    <property type="component" value="Unassembled WGS sequence"/>
</dbReference>
<name>A0ABU6K296_9RHOO</name>
<keyword evidence="1" id="KW-0812">Transmembrane</keyword>
<dbReference type="RefSeq" id="WP_327598523.1">
    <property type="nucleotide sequence ID" value="NZ_JAYXHS010000001.1"/>
</dbReference>
<accession>A0ABU6K296</accession>
<sequence length="83" mass="8668">MSPQLYAALEPLIVGLIVLLAALAALRKLAPTLWQRLTGKSAGSSCHDNGNSKKTDGCNSGCGHCDKASPAATQQSVRIHPRT</sequence>
<dbReference type="EMBL" id="JAYXHS010000001">
    <property type="protein sequence ID" value="MEC5385571.1"/>
    <property type="molecule type" value="Genomic_DNA"/>
</dbReference>
<evidence type="ECO:0000313" key="3">
    <source>
        <dbReference type="Proteomes" id="UP001331561"/>
    </source>
</evidence>
<comment type="caution">
    <text evidence="2">The sequence shown here is derived from an EMBL/GenBank/DDBJ whole genome shotgun (WGS) entry which is preliminary data.</text>
</comment>
<evidence type="ECO:0000256" key="1">
    <source>
        <dbReference type="SAM" id="Phobius"/>
    </source>
</evidence>
<evidence type="ECO:0008006" key="4">
    <source>
        <dbReference type="Google" id="ProtNLM"/>
    </source>
</evidence>
<keyword evidence="1" id="KW-1133">Transmembrane helix</keyword>
<keyword evidence="1" id="KW-0472">Membrane</keyword>
<protein>
    <recommendedName>
        <fullName evidence="4">FeoB-associated Cys-rich membrane protein</fullName>
    </recommendedName>
</protein>
<feature type="transmembrane region" description="Helical" evidence="1">
    <location>
        <begin position="6"/>
        <end position="26"/>
    </location>
</feature>
<reference evidence="2 3" key="1">
    <citation type="submission" date="2024-01" db="EMBL/GenBank/DDBJ databases">
        <title>Uliginosibacterium soil sp. nov.</title>
        <authorList>
            <person name="Lv Y."/>
        </authorList>
    </citation>
    <scope>NUCLEOTIDE SEQUENCE [LARGE SCALE GENOMIC DNA]</scope>
    <source>
        <strain evidence="2 3">H3</strain>
    </source>
</reference>
<keyword evidence="3" id="KW-1185">Reference proteome</keyword>